<evidence type="ECO:0000313" key="2">
    <source>
        <dbReference type="EMBL" id="KAG6956558.1"/>
    </source>
</evidence>
<sequence>MAQLFVSADVMGISSREVIGFRSMQREFRKGLERKLLHWPSFFIRLISIVNYLLLVIIQIFVPLTRGWRDI</sequence>
<dbReference type="Proteomes" id="UP000688947">
    <property type="component" value="Unassembled WGS sequence"/>
</dbReference>
<feature type="transmembrane region" description="Helical" evidence="1">
    <location>
        <begin position="42"/>
        <end position="62"/>
    </location>
</feature>
<proteinExistence type="predicted"/>
<evidence type="ECO:0000256" key="1">
    <source>
        <dbReference type="SAM" id="Phobius"/>
    </source>
</evidence>
<reference evidence="2" key="1">
    <citation type="submission" date="2021-01" db="EMBL/GenBank/DDBJ databases">
        <title>Phytophthora aleatoria, a newly-described species from Pinus radiata is distinct from Phytophthora cactorum isolates based on comparative genomics.</title>
        <authorList>
            <person name="Mcdougal R."/>
            <person name="Panda P."/>
            <person name="Williams N."/>
            <person name="Studholme D.J."/>
        </authorList>
    </citation>
    <scope>NUCLEOTIDE SEQUENCE</scope>
    <source>
        <strain evidence="2">NZFS 3830</strain>
    </source>
</reference>
<protein>
    <submittedName>
        <fullName evidence="2">Uncharacterized protein</fullName>
    </submittedName>
</protein>
<accession>A0A8T1U716</accession>
<comment type="caution">
    <text evidence="2">The sequence shown here is derived from an EMBL/GenBank/DDBJ whole genome shotgun (WGS) entry which is preliminary data.</text>
</comment>
<keyword evidence="1" id="KW-0472">Membrane</keyword>
<dbReference type="OrthoDB" id="10303430at2759"/>
<dbReference type="AlphaFoldDB" id="A0A8T1U716"/>
<dbReference type="EMBL" id="JAENGZ010000601">
    <property type="protein sequence ID" value="KAG6956558.1"/>
    <property type="molecule type" value="Genomic_DNA"/>
</dbReference>
<keyword evidence="1" id="KW-0812">Transmembrane</keyword>
<gene>
    <name evidence="2" type="ORF">JG687_00010536</name>
</gene>
<organism evidence="2 3">
    <name type="scientific">Phytophthora cactorum</name>
    <dbReference type="NCBI Taxonomy" id="29920"/>
    <lineage>
        <taxon>Eukaryota</taxon>
        <taxon>Sar</taxon>
        <taxon>Stramenopiles</taxon>
        <taxon>Oomycota</taxon>
        <taxon>Peronosporomycetes</taxon>
        <taxon>Peronosporales</taxon>
        <taxon>Peronosporaceae</taxon>
        <taxon>Phytophthora</taxon>
    </lineage>
</organism>
<name>A0A8T1U716_9STRA</name>
<evidence type="ECO:0000313" key="3">
    <source>
        <dbReference type="Proteomes" id="UP000688947"/>
    </source>
</evidence>
<keyword evidence="1" id="KW-1133">Transmembrane helix</keyword>